<feature type="region of interest" description="Disordered" evidence="7">
    <location>
        <begin position="73"/>
        <end position="242"/>
    </location>
</feature>
<feature type="compositionally biased region" description="Polar residues" evidence="7">
    <location>
        <begin position="187"/>
        <end position="196"/>
    </location>
</feature>
<dbReference type="Proteomes" id="UP000314982">
    <property type="component" value="Unassembled WGS sequence"/>
</dbReference>
<dbReference type="AlphaFoldDB" id="A0A4W5PKN2"/>
<reference evidence="8" key="2">
    <citation type="submission" date="2025-08" db="UniProtKB">
        <authorList>
            <consortium name="Ensembl"/>
        </authorList>
    </citation>
    <scope>IDENTIFICATION</scope>
</reference>
<feature type="compositionally biased region" description="Pro residues" evidence="7">
    <location>
        <begin position="201"/>
        <end position="210"/>
    </location>
</feature>
<feature type="compositionally biased region" description="Acidic residues" evidence="7">
    <location>
        <begin position="229"/>
        <end position="242"/>
    </location>
</feature>
<keyword evidence="4" id="KW-0869">Chloride channel</keyword>
<dbReference type="GO" id="GO:0005886">
    <property type="term" value="C:plasma membrane"/>
    <property type="evidence" value="ECO:0007669"/>
    <property type="project" value="TreeGrafter"/>
</dbReference>
<evidence type="ECO:0008006" key="10">
    <source>
        <dbReference type="Google" id="ProtNLM"/>
    </source>
</evidence>
<evidence type="ECO:0000256" key="5">
    <source>
        <dbReference type="ARBA" id="ARBA00023214"/>
    </source>
</evidence>
<dbReference type="GeneTree" id="ENSGT00940000157383"/>
<evidence type="ECO:0000256" key="2">
    <source>
        <dbReference type="ARBA" id="ARBA00022882"/>
    </source>
</evidence>
<name>A0A4W5PKN2_9TELE</name>
<dbReference type="PANTHER" id="PTHR45720:SF4">
    <property type="entry name" value="CHLORIDE CHANNEL PROTEIN 1"/>
    <property type="match status" value="1"/>
</dbReference>
<dbReference type="Gene3D" id="3.10.580.10">
    <property type="entry name" value="CBS-domain"/>
    <property type="match status" value="1"/>
</dbReference>
<keyword evidence="3" id="KW-0406">Ion transport</keyword>
<keyword evidence="5" id="KW-0868">Chloride</keyword>
<keyword evidence="1" id="KW-0813">Transport</keyword>
<evidence type="ECO:0000256" key="7">
    <source>
        <dbReference type="SAM" id="MobiDB-lite"/>
    </source>
</evidence>
<evidence type="ECO:0000256" key="6">
    <source>
        <dbReference type="ARBA" id="ARBA00023303"/>
    </source>
</evidence>
<keyword evidence="2" id="KW-0851">Voltage-gated channel</keyword>
<reference evidence="9" key="1">
    <citation type="submission" date="2018-06" db="EMBL/GenBank/DDBJ databases">
        <title>Genome assembly of Danube salmon.</title>
        <authorList>
            <person name="Macqueen D.J."/>
            <person name="Gundappa M.K."/>
        </authorList>
    </citation>
    <scope>NUCLEOTIDE SEQUENCE [LARGE SCALE GENOMIC DNA]</scope>
</reference>
<dbReference type="InterPro" id="IPR046342">
    <property type="entry name" value="CBS_dom_sf"/>
</dbReference>
<evidence type="ECO:0000313" key="8">
    <source>
        <dbReference type="Ensembl" id="ENSHHUP00000065201.1"/>
    </source>
</evidence>
<keyword evidence="9" id="KW-1185">Reference proteome</keyword>
<evidence type="ECO:0000313" key="9">
    <source>
        <dbReference type="Proteomes" id="UP000314982"/>
    </source>
</evidence>
<organism evidence="8 9">
    <name type="scientific">Hucho hucho</name>
    <name type="common">huchen</name>
    <dbReference type="NCBI Taxonomy" id="62062"/>
    <lineage>
        <taxon>Eukaryota</taxon>
        <taxon>Metazoa</taxon>
        <taxon>Chordata</taxon>
        <taxon>Craniata</taxon>
        <taxon>Vertebrata</taxon>
        <taxon>Euteleostomi</taxon>
        <taxon>Actinopterygii</taxon>
        <taxon>Neopterygii</taxon>
        <taxon>Teleostei</taxon>
        <taxon>Protacanthopterygii</taxon>
        <taxon>Salmoniformes</taxon>
        <taxon>Salmonidae</taxon>
        <taxon>Salmoninae</taxon>
        <taxon>Hucho</taxon>
    </lineage>
</organism>
<sequence length="242" mass="26229">MQIKAWEEEELDKPISMEEIRIDPSPFQLVERTSLHKTHTLFSLLGLSHAYVTSIGKLVGVVALKELQKAIEGSTRSGVRLRPPLASFRDANRKAKKHTAPPSTPTRERELWCEGGKREGGGSRKEGSEGFRWEVKEGEGEGDGGKREGEVVRWKDEVVGTEGEGDMNEEPRGNAGGEGGSSAGTECDTSTPNSRGTDCPPQEPSSPTSPPSSSTRVFIVSSLPTVPETDGERESEDSEEPI</sequence>
<protein>
    <recommendedName>
        <fullName evidence="10">CBS domain-containing protein</fullName>
    </recommendedName>
</protein>
<dbReference type="FunFam" id="3.10.580.10:FF:000032">
    <property type="entry name" value="Chloride channel protein"/>
    <property type="match status" value="1"/>
</dbReference>
<feature type="compositionally biased region" description="Basic and acidic residues" evidence="7">
    <location>
        <begin position="106"/>
        <end position="158"/>
    </location>
</feature>
<proteinExistence type="predicted"/>
<dbReference type="SUPFAM" id="SSF54631">
    <property type="entry name" value="CBS-domain pair"/>
    <property type="match status" value="1"/>
</dbReference>
<accession>A0A4W5PKN2</accession>
<keyword evidence="6" id="KW-0407">Ion channel</keyword>
<dbReference type="GO" id="GO:0034707">
    <property type="term" value="C:chloride channel complex"/>
    <property type="evidence" value="ECO:0007669"/>
    <property type="project" value="UniProtKB-KW"/>
</dbReference>
<evidence type="ECO:0000256" key="1">
    <source>
        <dbReference type="ARBA" id="ARBA00022448"/>
    </source>
</evidence>
<dbReference type="GO" id="GO:0005247">
    <property type="term" value="F:voltage-gated chloride channel activity"/>
    <property type="evidence" value="ECO:0007669"/>
    <property type="project" value="TreeGrafter"/>
</dbReference>
<dbReference type="PANTHER" id="PTHR45720">
    <property type="entry name" value="CHLORIDE CHANNEL PROTEIN 2"/>
    <property type="match status" value="1"/>
</dbReference>
<dbReference type="InterPro" id="IPR050970">
    <property type="entry name" value="Cl_channel_volt-gated"/>
</dbReference>
<dbReference type="STRING" id="62062.ENSHHUP00000065201"/>
<dbReference type="Ensembl" id="ENSHHUT00000067411.1">
    <property type="protein sequence ID" value="ENSHHUP00000065201.1"/>
    <property type="gene ID" value="ENSHHUG00000038490.1"/>
</dbReference>
<reference evidence="8" key="3">
    <citation type="submission" date="2025-09" db="UniProtKB">
        <authorList>
            <consortium name="Ensembl"/>
        </authorList>
    </citation>
    <scope>IDENTIFICATION</scope>
</reference>
<evidence type="ECO:0000256" key="3">
    <source>
        <dbReference type="ARBA" id="ARBA00023065"/>
    </source>
</evidence>
<evidence type="ECO:0000256" key="4">
    <source>
        <dbReference type="ARBA" id="ARBA00023173"/>
    </source>
</evidence>